<dbReference type="InterPro" id="IPR039426">
    <property type="entry name" value="TonB-dep_rcpt-like"/>
</dbReference>
<evidence type="ECO:0000313" key="12">
    <source>
        <dbReference type="EMBL" id="KYF91142.1"/>
    </source>
</evidence>
<dbReference type="PANTHER" id="PTHR30069:SF29">
    <property type="entry name" value="HEMOGLOBIN AND HEMOGLOBIN-HAPTOGLOBIN-BINDING PROTEIN 1-RELATED"/>
    <property type="match status" value="1"/>
</dbReference>
<evidence type="ECO:0000256" key="6">
    <source>
        <dbReference type="ARBA" id="ARBA00023077"/>
    </source>
</evidence>
<feature type="compositionally biased region" description="Pro residues" evidence="10">
    <location>
        <begin position="25"/>
        <end position="46"/>
    </location>
</feature>
<feature type="region of interest" description="Disordered" evidence="10">
    <location>
        <begin position="24"/>
        <end position="63"/>
    </location>
</feature>
<dbReference type="GO" id="GO:0044718">
    <property type="term" value="P:siderophore transmembrane transport"/>
    <property type="evidence" value="ECO:0007669"/>
    <property type="project" value="TreeGrafter"/>
</dbReference>
<evidence type="ECO:0000256" key="8">
    <source>
        <dbReference type="ARBA" id="ARBA00023170"/>
    </source>
</evidence>
<dbReference type="AlphaFoldDB" id="A0A150SF93"/>
<evidence type="ECO:0000256" key="5">
    <source>
        <dbReference type="ARBA" id="ARBA00022729"/>
    </source>
</evidence>
<gene>
    <name evidence="12" type="ORF">BE17_11365</name>
</gene>
<evidence type="ECO:0000256" key="9">
    <source>
        <dbReference type="ARBA" id="ARBA00023237"/>
    </source>
</evidence>
<evidence type="ECO:0000256" key="10">
    <source>
        <dbReference type="SAM" id="MobiDB-lite"/>
    </source>
</evidence>
<evidence type="ECO:0000256" key="2">
    <source>
        <dbReference type="ARBA" id="ARBA00022448"/>
    </source>
</evidence>
<accession>A0A150SF93</accession>
<dbReference type="Gene3D" id="2.40.170.20">
    <property type="entry name" value="TonB-dependent receptor, beta-barrel domain"/>
    <property type="match status" value="1"/>
</dbReference>
<dbReference type="InterPro" id="IPR036942">
    <property type="entry name" value="Beta-barrel_TonB_sf"/>
</dbReference>
<dbReference type="InterPro" id="IPR000531">
    <property type="entry name" value="Beta-barrel_TonB"/>
</dbReference>
<feature type="domain" description="TonB-dependent receptor-like beta-barrel" evidence="11">
    <location>
        <begin position="252"/>
        <end position="650"/>
    </location>
</feature>
<feature type="region of interest" description="Disordered" evidence="10">
    <location>
        <begin position="594"/>
        <end position="616"/>
    </location>
</feature>
<organism evidence="12 13">
    <name type="scientific">Sorangium cellulosum</name>
    <name type="common">Polyangium cellulosum</name>
    <dbReference type="NCBI Taxonomy" id="56"/>
    <lineage>
        <taxon>Bacteria</taxon>
        <taxon>Pseudomonadati</taxon>
        <taxon>Myxococcota</taxon>
        <taxon>Polyangia</taxon>
        <taxon>Polyangiales</taxon>
        <taxon>Polyangiaceae</taxon>
        <taxon>Sorangium</taxon>
    </lineage>
</organism>
<proteinExistence type="predicted"/>
<reference evidence="12 13" key="1">
    <citation type="submission" date="2014-02" db="EMBL/GenBank/DDBJ databases">
        <title>The small core and large imbalanced accessory genome model reveals a collaborative survival strategy of Sorangium cellulosum strains in nature.</title>
        <authorList>
            <person name="Han K."/>
            <person name="Peng R."/>
            <person name="Blom J."/>
            <person name="Li Y.-Z."/>
        </authorList>
    </citation>
    <scope>NUCLEOTIDE SEQUENCE [LARGE SCALE GENOMIC DNA]</scope>
    <source>
        <strain evidence="12 13">So0011-07</strain>
    </source>
</reference>
<evidence type="ECO:0000256" key="3">
    <source>
        <dbReference type="ARBA" id="ARBA00022452"/>
    </source>
</evidence>
<evidence type="ECO:0000313" key="13">
    <source>
        <dbReference type="Proteomes" id="UP000075635"/>
    </source>
</evidence>
<dbReference type="SUPFAM" id="SSF56935">
    <property type="entry name" value="Porins"/>
    <property type="match status" value="1"/>
</dbReference>
<dbReference type="GO" id="GO:0009279">
    <property type="term" value="C:cell outer membrane"/>
    <property type="evidence" value="ECO:0007669"/>
    <property type="project" value="UniProtKB-SubCell"/>
</dbReference>
<keyword evidence="9" id="KW-0998">Cell outer membrane</keyword>
<evidence type="ECO:0000256" key="1">
    <source>
        <dbReference type="ARBA" id="ARBA00004571"/>
    </source>
</evidence>
<keyword evidence="4" id="KW-0812">Transmembrane</keyword>
<keyword evidence="2" id="KW-0813">Transport</keyword>
<evidence type="ECO:0000256" key="7">
    <source>
        <dbReference type="ARBA" id="ARBA00023136"/>
    </source>
</evidence>
<keyword evidence="8" id="KW-0675">Receptor</keyword>
<name>A0A150SF93_SORCE</name>
<dbReference type="Pfam" id="PF00593">
    <property type="entry name" value="TonB_dep_Rec_b-barrel"/>
    <property type="match status" value="1"/>
</dbReference>
<comment type="subcellular location">
    <subcellularLocation>
        <location evidence="1">Cell outer membrane</location>
        <topology evidence="1">Multi-pass membrane protein</topology>
    </subcellularLocation>
</comment>
<dbReference type="PANTHER" id="PTHR30069">
    <property type="entry name" value="TONB-DEPENDENT OUTER MEMBRANE RECEPTOR"/>
    <property type="match status" value="1"/>
</dbReference>
<evidence type="ECO:0000256" key="4">
    <source>
        <dbReference type="ARBA" id="ARBA00022692"/>
    </source>
</evidence>
<feature type="non-terminal residue" evidence="12">
    <location>
        <position position="1"/>
    </location>
</feature>
<protein>
    <submittedName>
        <fullName evidence="12">Energy transducer TonB</fullName>
    </submittedName>
</protein>
<comment type="caution">
    <text evidence="12">The sequence shown here is derived from an EMBL/GenBank/DDBJ whole genome shotgun (WGS) entry which is preliminary data.</text>
</comment>
<dbReference type="EMBL" id="JEMB01001053">
    <property type="protein sequence ID" value="KYF91142.1"/>
    <property type="molecule type" value="Genomic_DNA"/>
</dbReference>
<keyword evidence="3" id="KW-1134">Transmembrane beta strand</keyword>
<sequence length="687" mass="72492">APATRNGAPVAARIRVEVRFVEAAPPAPPASPTPPSSAAPPPPALSPAPSSTGPSPPQRAPQPLEVTVHGEQPAPGVSTLSRAEVRLVPGAFGDPFRAIEMLPGVTPIVSGLPFFYVRGSPPGNVGYFLDGVRVPYLYHLGLGPSVVHPGIVDRVDLYPGGYPARHGRYAGGIVAGETTPPLPHWHGEGMLRLLDAGALVEGPFAGGRGVALLGGRYSYTALLFSLAAPGVALDYWDYQGRISYEVVPGGQVSLFAFGARDYLANEEGGETTTLFDTTFHRVDLRYDHAYGRGSALRGALTLGHDETGIQDGQKALTRSLGARLTLDHRLPDETPIRAGIDAVLEDNAIDLGTDVDAPQGDVEPGDDGDEIADILLSRLDFTVGGYIESDIAVTPRLRVTPGLRLDLYHSDDTVALAVDPRLSARLSLAPGVTFVQAHGLASQLPSFVVPIPGVHPRLGDGLQRSFQSSAGVELELPEDITATATVFHNAFFNMTDALGAGGLDGSDRALTRRALGAATGVELSARRRLTRRIGGFASYTLSRSTRSFDRTRQVTSADRTHVANLALTYDLGRGYRAGGRAVFYSGLPQGKVGGPSSPFGSGVPGGPDPTAGGPARWERLPPFLRLDVRLEKRWSIGKTGWLSLVLDVLNTTLSKEYIPVPCDGFSPCEPEEIGPVTVPILGLEGGF</sequence>
<keyword evidence="5" id="KW-0732">Signal</keyword>
<keyword evidence="7" id="KW-0472">Membrane</keyword>
<keyword evidence="6" id="KW-0798">TonB box</keyword>
<dbReference type="Proteomes" id="UP000075635">
    <property type="component" value="Unassembled WGS sequence"/>
</dbReference>
<evidence type="ECO:0000259" key="11">
    <source>
        <dbReference type="Pfam" id="PF00593"/>
    </source>
</evidence>
<dbReference type="GO" id="GO:0015344">
    <property type="term" value="F:siderophore uptake transmembrane transporter activity"/>
    <property type="evidence" value="ECO:0007669"/>
    <property type="project" value="TreeGrafter"/>
</dbReference>